<feature type="domain" description="M23ase beta-sheet core" evidence="3">
    <location>
        <begin position="73"/>
        <end position="150"/>
    </location>
</feature>
<dbReference type="RefSeq" id="WP_231481737.1">
    <property type="nucleotide sequence ID" value="NZ_BAAAZO010000012.1"/>
</dbReference>
<dbReference type="SUPFAM" id="SSF51261">
    <property type="entry name" value="Duplicated hybrid motif"/>
    <property type="match status" value="1"/>
</dbReference>
<keyword evidence="5" id="KW-1185">Reference proteome</keyword>
<evidence type="ECO:0000256" key="2">
    <source>
        <dbReference type="SAM" id="SignalP"/>
    </source>
</evidence>
<dbReference type="InterPro" id="IPR013517">
    <property type="entry name" value="FG-GAP"/>
</dbReference>
<dbReference type="EMBL" id="BAAAZO010000012">
    <property type="protein sequence ID" value="GAA3636900.1"/>
    <property type="molecule type" value="Genomic_DNA"/>
</dbReference>
<dbReference type="CDD" id="cd12797">
    <property type="entry name" value="M23_peptidase"/>
    <property type="match status" value="1"/>
</dbReference>
<evidence type="ECO:0000313" key="5">
    <source>
        <dbReference type="Proteomes" id="UP001501074"/>
    </source>
</evidence>
<evidence type="ECO:0000313" key="4">
    <source>
        <dbReference type="EMBL" id="GAA3636900.1"/>
    </source>
</evidence>
<dbReference type="Gene3D" id="2.70.70.10">
    <property type="entry name" value="Glucose Permease (Domain IIA)"/>
    <property type="match status" value="1"/>
</dbReference>
<organism evidence="4 5">
    <name type="scientific">Kineosporia mesophila</name>
    <dbReference type="NCBI Taxonomy" id="566012"/>
    <lineage>
        <taxon>Bacteria</taxon>
        <taxon>Bacillati</taxon>
        <taxon>Actinomycetota</taxon>
        <taxon>Actinomycetes</taxon>
        <taxon>Kineosporiales</taxon>
        <taxon>Kineosporiaceae</taxon>
        <taxon>Kineosporia</taxon>
    </lineage>
</organism>
<dbReference type="InterPro" id="IPR050570">
    <property type="entry name" value="Cell_wall_metabolism_enzyme"/>
</dbReference>
<protein>
    <recommendedName>
        <fullName evidence="3">M23ase beta-sheet core domain-containing protein</fullName>
    </recommendedName>
</protein>
<dbReference type="Pfam" id="PF13517">
    <property type="entry name" value="FG-GAP_3"/>
    <property type="match status" value="1"/>
</dbReference>
<dbReference type="Gene3D" id="2.130.10.130">
    <property type="entry name" value="Integrin alpha, N-terminal"/>
    <property type="match status" value="1"/>
</dbReference>
<dbReference type="Proteomes" id="UP001501074">
    <property type="component" value="Unassembled WGS sequence"/>
</dbReference>
<dbReference type="PANTHER" id="PTHR21666:SF270">
    <property type="entry name" value="MUREIN HYDROLASE ACTIVATOR ENVC"/>
    <property type="match status" value="1"/>
</dbReference>
<sequence>MSTRRSRIRTGVTTLTAGLIAAGALVATSVPAQAATPDYQMPFPCGTKWRVNTYDDTHAPAVDIVAEPQDDTEGSRIVAPADGTVVQSKFHDNAGNMVQIDHGGRNFTTYIHMQSRSVSIGDTVKQGETIGRIGHTGPTSNGVPHLHFEQGYDANDDGVFTWGTENAERVAITWNGKTYGPGVGKEWRNLESKNGCGPQRASFSGDAKTDLMVLKTNGDLNARVNNGSYFADQGTYSSGWENYLGHEDMGRISFADWDGDGRKDMFVLKPTGDLDIRTNTGEHFSDQGIKSSGWQSYLGHEGQGRLYFADWNGDGLDDMFVLKTSGELTVRTNTGTYFADQGAVSSGWEAYLGHEGQGRISFADWNGDGRDDMFVLKQNGDLDIRTNTGEHFSDQGIKSSGWENYLGDAGQGRLYFADWDGDGLDDMFVLKTSGELTVRTNTGTYFADQGAISSGWQAYLGHEGQGVLYLA</sequence>
<feature type="chain" id="PRO_5046576505" description="M23ase beta-sheet core domain-containing protein" evidence="2">
    <location>
        <begin position="35"/>
        <end position="471"/>
    </location>
</feature>
<dbReference type="InterPro" id="IPR011055">
    <property type="entry name" value="Dup_hybrid_motif"/>
</dbReference>
<proteinExistence type="predicted"/>
<dbReference type="Pfam" id="PF01551">
    <property type="entry name" value="Peptidase_M23"/>
    <property type="match status" value="1"/>
</dbReference>
<dbReference type="PANTHER" id="PTHR21666">
    <property type="entry name" value="PEPTIDASE-RELATED"/>
    <property type="match status" value="1"/>
</dbReference>
<reference evidence="5" key="1">
    <citation type="journal article" date="2019" name="Int. J. Syst. Evol. Microbiol.">
        <title>The Global Catalogue of Microorganisms (GCM) 10K type strain sequencing project: providing services to taxonomists for standard genome sequencing and annotation.</title>
        <authorList>
            <consortium name="The Broad Institute Genomics Platform"/>
            <consortium name="The Broad Institute Genome Sequencing Center for Infectious Disease"/>
            <person name="Wu L."/>
            <person name="Ma J."/>
        </authorList>
    </citation>
    <scope>NUCLEOTIDE SEQUENCE [LARGE SCALE GENOMIC DNA]</scope>
    <source>
        <strain evidence="5">JCM 16902</strain>
    </source>
</reference>
<gene>
    <name evidence="4" type="ORF">GCM10022223_64410</name>
</gene>
<keyword evidence="1 2" id="KW-0732">Signal</keyword>
<dbReference type="InterPro" id="IPR016047">
    <property type="entry name" value="M23ase_b-sheet_dom"/>
</dbReference>
<accession>A0ABP7APJ1</accession>
<comment type="caution">
    <text evidence="4">The sequence shown here is derived from an EMBL/GenBank/DDBJ whole genome shotgun (WGS) entry which is preliminary data.</text>
</comment>
<dbReference type="SUPFAM" id="SSF69318">
    <property type="entry name" value="Integrin alpha N-terminal domain"/>
    <property type="match status" value="1"/>
</dbReference>
<feature type="signal peptide" evidence="2">
    <location>
        <begin position="1"/>
        <end position="34"/>
    </location>
</feature>
<name>A0ABP7APJ1_9ACTN</name>
<evidence type="ECO:0000256" key="1">
    <source>
        <dbReference type="ARBA" id="ARBA00022729"/>
    </source>
</evidence>
<dbReference type="InterPro" id="IPR028994">
    <property type="entry name" value="Integrin_alpha_N"/>
</dbReference>
<evidence type="ECO:0000259" key="3">
    <source>
        <dbReference type="Pfam" id="PF01551"/>
    </source>
</evidence>